<evidence type="ECO:0000256" key="7">
    <source>
        <dbReference type="SAM" id="Phobius"/>
    </source>
</evidence>
<gene>
    <name evidence="8" type="ORF">BJ878DRAFT_536432</name>
</gene>
<dbReference type="OrthoDB" id="5428495at2759"/>
<keyword evidence="5 7" id="KW-1133">Transmembrane helix</keyword>
<comment type="caution">
    <text evidence="8">The sequence shown here is derived from an EMBL/GenBank/DDBJ whole genome shotgun (WGS) entry which is preliminary data.</text>
</comment>
<comment type="subcellular location">
    <subcellularLocation>
        <location evidence="1">Membrane</location>
        <topology evidence="1">Multi-pass membrane protein</topology>
    </subcellularLocation>
</comment>
<organism evidence="8 9">
    <name type="scientific">Calycina marina</name>
    <dbReference type="NCBI Taxonomy" id="1763456"/>
    <lineage>
        <taxon>Eukaryota</taxon>
        <taxon>Fungi</taxon>
        <taxon>Dikarya</taxon>
        <taxon>Ascomycota</taxon>
        <taxon>Pezizomycotina</taxon>
        <taxon>Leotiomycetes</taxon>
        <taxon>Helotiales</taxon>
        <taxon>Pezizellaceae</taxon>
        <taxon>Calycina</taxon>
    </lineage>
</organism>
<accession>A0A9P8CCG8</accession>
<dbReference type="InterPro" id="IPR026030">
    <property type="entry name" value="Pur-cyt_permease_Fcy2/21/22"/>
</dbReference>
<feature type="transmembrane region" description="Helical" evidence="7">
    <location>
        <begin position="182"/>
        <end position="198"/>
    </location>
</feature>
<dbReference type="GO" id="GO:0005886">
    <property type="term" value="C:plasma membrane"/>
    <property type="evidence" value="ECO:0007669"/>
    <property type="project" value="TreeGrafter"/>
</dbReference>
<keyword evidence="3" id="KW-0813">Transport</keyword>
<evidence type="ECO:0000256" key="4">
    <source>
        <dbReference type="ARBA" id="ARBA00022692"/>
    </source>
</evidence>
<keyword evidence="9" id="KW-1185">Reference proteome</keyword>
<dbReference type="GO" id="GO:0000329">
    <property type="term" value="C:fungal-type vacuole membrane"/>
    <property type="evidence" value="ECO:0007669"/>
    <property type="project" value="TreeGrafter"/>
</dbReference>
<evidence type="ECO:0000256" key="2">
    <source>
        <dbReference type="ARBA" id="ARBA00008974"/>
    </source>
</evidence>
<dbReference type="Gene3D" id="1.10.4160.10">
    <property type="entry name" value="Hydantoin permease"/>
    <property type="match status" value="1"/>
</dbReference>
<dbReference type="Pfam" id="PF02133">
    <property type="entry name" value="Transp_cyt_pur"/>
    <property type="match status" value="1"/>
</dbReference>
<dbReference type="PANTHER" id="PTHR31806">
    <property type="entry name" value="PURINE-CYTOSINE PERMEASE FCY2-RELATED"/>
    <property type="match status" value="1"/>
</dbReference>
<dbReference type="Proteomes" id="UP000887226">
    <property type="component" value="Unassembled WGS sequence"/>
</dbReference>
<proteinExistence type="inferred from homology"/>
<reference evidence="8" key="1">
    <citation type="journal article" date="2021" name="IMA Fungus">
        <title>Genomic characterization of three marine fungi, including Emericellopsis atlantica sp. nov. with signatures of a generalist lifestyle and marine biomass degradation.</title>
        <authorList>
            <person name="Hagestad O.C."/>
            <person name="Hou L."/>
            <person name="Andersen J.H."/>
            <person name="Hansen E.H."/>
            <person name="Altermark B."/>
            <person name="Li C."/>
            <person name="Kuhnert E."/>
            <person name="Cox R.J."/>
            <person name="Crous P.W."/>
            <person name="Spatafora J.W."/>
            <person name="Lail K."/>
            <person name="Amirebrahimi M."/>
            <person name="Lipzen A."/>
            <person name="Pangilinan J."/>
            <person name="Andreopoulos W."/>
            <person name="Hayes R.D."/>
            <person name="Ng V."/>
            <person name="Grigoriev I.V."/>
            <person name="Jackson S.A."/>
            <person name="Sutton T.D.S."/>
            <person name="Dobson A.D.W."/>
            <person name="Rama T."/>
        </authorList>
    </citation>
    <scope>NUCLEOTIDE SEQUENCE</scope>
    <source>
        <strain evidence="8">TRa3180A</strain>
    </source>
</reference>
<evidence type="ECO:0000256" key="5">
    <source>
        <dbReference type="ARBA" id="ARBA00022989"/>
    </source>
</evidence>
<dbReference type="InterPro" id="IPR001248">
    <property type="entry name" value="Pur-cyt_permease"/>
</dbReference>
<dbReference type="EMBL" id="MU254184">
    <property type="protein sequence ID" value="KAG9241605.1"/>
    <property type="molecule type" value="Genomic_DNA"/>
</dbReference>
<evidence type="ECO:0000256" key="6">
    <source>
        <dbReference type="ARBA" id="ARBA00023136"/>
    </source>
</evidence>
<feature type="transmembrane region" description="Helical" evidence="7">
    <location>
        <begin position="106"/>
        <end position="131"/>
    </location>
</feature>
<name>A0A9P8CCG8_9HELO</name>
<keyword evidence="4 7" id="KW-0812">Transmembrane</keyword>
<evidence type="ECO:0000256" key="1">
    <source>
        <dbReference type="ARBA" id="ARBA00004141"/>
    </source>
</evidence>
<protein>
    <submittedName>
        <fullName evidence="8">Uncharacterized protein</fullName>
    </submittedName>
</protein>
<evidence type="ECO:0000256" key="3">
    <source>
        <dbReference type="ARBA" id="ARBA00022448"/>
    </source>
</evidence>
<dbReference type="GO" id="GO:0022857">
    <property type="term" value="F:transmembrane transporter activity"/>
    <property type="evidence" value="ECO:0007669"/>
    <property type="project" value="InterPro"/>
</dbReference>
<feature type="transmembrane region" description="Helical" evidence="7">
    <location>
        <begin position="77"/>
        <end position="100"/>
    </location>
</feature>
<evidence type="ECO:0000313" key="8">
    <source>
        <dbReference type="EMBL" id="KAG9241605.1"/>
    </source>
</evidence>
<feature type="transmembrane region" description="Helical" evidence="7">
    <location>
        <begin position="138"/>
        <end position="162"/>
    </location>
</feature>
<comment type="similarity">
    <text evidence="2">Belongs to the purine-cytosine permease (2.A.39) family.</text>
</comment>
<dbReference type="AlphaFoldDB" id="A0A9P8CCG8"/>
<dbReference type="PANTHER" id="PTHR31806:SF8">
    <property type="entry name" value="TRANSPORTER, PUTATIVE (AFU_ORTHOLOGUE AFUA_2G03000)-RELATED"/>
    <property type="match status" value="1"/>
</dbReference>
<sequence>MPGTATSSLTRQVDMSTVSVGELSDVDHKDVDREDLSVTAPAGRGTLAYWSLKVEGFWALEVRGITRFSIKLQSINIIIGVLGPLVYGLGWIDCICMIIFSNALNSAAVAYLATLGPVGGNRTMIVGRYFVDHWLSKIACILNVVQQVGFGTIWCIITGQMITAVNGGSLSLAVGCVNDASYVYIPQMIAIFVLIVSARKKFDAHEISVGGDTIFASIIGVSVISTDSYTGIWTALVLTKITDIGIATEVPNVPEWNDAWPTKNQSRISISSLESQYGSIPAWSIPVLYVACRNDLYTVFENFLPLNAIVVEEHYTGPVALLVGSYGGDIDAWLAIAFASVTYPPLRYPELKNFGR</sequence>
<keyword evidence="6 7" id="KW-0472">Membrane</keyword>
<evidence type="ECO:0000313" key="9">
    <source>
        <dbReference type="Proteomes" id="UP000887226"/>
    </source>
</evidence>